<comment type="caution">
    <text evidence="1">The sequence shown here is derived from an EMBL/GenBank/DDBJ whole genome shotgun (WGS) entry which is preliminary data.</text>
</comment>
<gene>
    <name evidence="1" type="ORF">NYPRO_LOCUS10580</name>
</gene>
<keyword evidence="2" id="KW-1185">Reference proteome</keyword>
<dbReference type="Proteomes" id="UP000645828">
    <property type="component" value="Unassembled WGS sequence"/>
</dbReference>
<reference evidence="1" key="1">
    <citation type="submission" date="2020-12" db="EMBL/GenBank/DDBJ databases">
        <authorList>
            <consortium name="Molecular Ecology Group"/>
        </authorList>
    </citation>
    <scope>NUCLEOTIDE SEQUENCE</scope>
    <source>
        <strain evidence="1">TBG_1078</strain>
    </source>
</reference>
<dbReference type="InterPro" id="IPR036418">
    <property type="entry name" value="Cyt_c_oxidase_su6a_sf"/>
</dbReference>
<dbReference type="EMBL" id="CAJHUB010000680">
    <property type="protein sequence ID" value="CAD7677782.1"/>
    <property type="molecule type" value="Genomic_DNA"/>
</dbReference>
<sequence>MLSGAHSNEEGSAQMWKALPYFVELTSEGSLEFAAYDYLFIRSKPFLGGDGSHSIPLTLM</sequence>
<proteinExistence type="predicted"/>
<dbReference type="SUPFAM" id="SSF81411">
    <property type="entry name" value="Mitochondrial cytochrome c oxidase subunit VIa"/>
    <property type="match status" value="1"/>
</dbReference>
<evidence type="ECO:0000313" key="2">
    <source>
        <dbReference type="Proteomes" id="UP000645828"/>
    </source>
</evidence>
<dbReference type="AlphaFoldDB" id="A0A811YTY2"/>
<accession>A0A811YTY2</accession>
<name>A0A811YTY2_NYCPR</name>
<organism evidence="1 2">
    <name type="scientific">Nyctereutes procyonoides</name>
    <name type="common">Raccoon dog</name>
    <name type="synonym">Canis procyonoides</name>
    <dbReference type="NCBI Taxonomy" id="34880"/>
    <lineage>
        <taxon>Eukaryota</taxon>
        <taxon>Metazoa</taxon>
        <taxon>Chordata</taxon>
        <taxon>Craniata</taxon>
        <taxon>Vertebrata</taxon>
        <taxon>Euteleostomi</taxon>
        <taxon>Mammalia</taxon>
        <taxon>Eutheria</taxon>
        <taxon>Laurasiatheria</taxon>
        <taxon>Carnivora</taxon>
        <taxon>Caniformia</taxon>
        <taxon>Canidae</taxon>
        <taxon>Nyctereutes</taxon>
    </lineage>
</organism>
<evidence type="ECO:0000313" key="1">
    <source>
        <dbReference type="EMBL" id="CAD7677782.1"/>
    </source>
</evidence>
<protein>
    <submittedName>
        <fullName evidence="1">(raccoon dog) hypothetical protein</fullName>
    </submittedName>
</protein>